<dbReference type="Proteomes" id="UP000320766">
    <property type="component" value="Unassembled WGS sequence"/>
</dbReference>
<name>A0A520KU89_9EURY</name>
<reference evidence="1 2" key="1">
    <citation type="journal article" date="2019" name="Nat. Microbiol.">
        <title>Wide diversity of methane and short-chain alkane metabolisms in uncultured archaea.</title>
        <authorList>
            <person name="Borrel G."/>
            <person name="Adam P.S."/>
            <person name="McKay L.J."/>
            <person name="Chen L.X."/>
            <person name="Sierra-Garcia I.N."/>
            <person name="Sieber C.M."/>
            <person name="Letourneur Q."/>
            <person name="Ghozlane A."/>
            <person name="Andersen G.L."/>
            <person name="Li W.J."/>
            <person name="Hallam S.J."/>
            <person name="Muyzer G."/>
            <person name="de Oliveira V.M."/>
            <person name="Inskeep W.P."/>
            <person name="Banfield J.F."/>
            <person name="Gribaldo S."/>
        </authorList>
    </citation>
    <scope>NUCLEOTIDE SEQUENCE [LARGE SCALE GENOMIC DNA]</scope>
    <source>
        <strain evidence="1">NM1b</strain>
    </source>
</reference>
<dbReference type="InterPro" id="IPR011989">
    <property type="entry name" value="ARM-like"/>
</dbReference>
<accession>A0A520KU89</accession>
<dbReference type="InterPro" id="IPR016024">
    <property type="entry name" value="ARM-type_fold"/>
</dbReference>
<protein>
    <recommendedName>
        <fullName evidence="3">HEAT repeat domain-containing protein</fullName>
    </recommendedName>
</protein>
<dbReference type="SUPFAM" id="SSF48371">
    <property type="entry name" value="ARM repeat"/>
    <property type="match status" value="1"/>
</dbReference>
<organism evidence="1 2">
    <name type="scientific">Candidatus Methanolliviera hydrocarbonicum</name>
    <dbReference type="NCBI Taxonomy" id="2491085"/>
    <lineage>
        <taxon>Archaea</taxon>
        <taxon>Methanobacteriati</taxon>
        <taxon>Methanobacteriota</taxon>
        <taxon>Candidatus Methanoliparia</taxon>
        <taxon>Candidatus Methanoliparales</taxon>
        <taxon>Candidatus Methanollivieraceae</taxon>
        <taxon>Candidatus Methanolliviera</taxon>
    </lineage>
</organism>
<dbReference type="Gene3D" id="1.25.10.10">
    <property type="entry name" value="Leucine-rich Repeat Variant"/>
    <property type="match status" value="1"/>
</dbReference>
<dbReference type="AlphaFoldDB" id="A0A520KU89"/>
<evidence type="ECO:0008006" key="3">
    <source>
        <dbReference type="Google" id="ProtNLM"/>
    </source>
</evidence>
<evidence type="ECO:0000313" key="1">
    <source>
        <dbReference type="EMBL" id="RZN65979.1"/>
    </source>
</evidence>
<evidence type="ECO:0000313" key="2">
    <source>
        <dbReference type="Proteomes" id="UP000320766"/>
    </source>
</evidence>
<dbReference type="EMBL" id="RXIL01000176">
    <property type="protein sequence ID" value="RZN65979.1"/>
    <property type="molecule type" value="Genomic_DNA"/>
</dbReference>
<proteinExistence type="predicted"/>
<comment type="caution">
    <text evidence="1">The sequence shown here is derived from an EMBL/GenBank/DDBJ whole genome shotgun (WGS) entry which is preliminary data.</text>
</comment>
<gene>
    <name evidence="1" type="ORF">EF807_08885</name>
</gene>
<sequence length="268" mass="30432">MYELRSHICDRGIQADITSIEMWEGQNRLENLVQLIETGDDTASWNGAYALSRLAAKVDRERLQADIERVLNVARSSTGFRKVCAASALGKLYQSADSSKKEEILDTLLLSVRDPDEDTRRASIFALEDCISDGTKDKILKCFEDLLKNEKKAAKYGALEALTEVLPYRISDKSFDRILGFLKADDPGIRWRVALALNKAYPKLDTKQKEKAVSVLKNLVKDEDIFVKVRAYEAFLNIKDLEKRKIPEVDESLKEESDFVKGWVLYTS</sequence>